<dbReference type="EMBL" id="KL198117">
    <property type="protein sequence ID" value="KDQ07032.1"/>
    <property type="molecule type" value="Genomic_DNA"/>
</dbReference>
<evidence type="ECO:0000313" key="2">
    <source>
        <dbReference type="EMBL" id="KDQ07032.1"/>
    </source>
</evidence>
<organism evidence="2 3">
    <name type="scientific">Botryobasidium botryosum (strain FD-172 SS1)</name>
    <dbReference type="NCBI Taxonomy" id="930990"/>
    <lineage>
        <taxon>Eukaryota</taxon>
        <taxon>Fungi</taxon>
        <taxon>Dikarya</taxon>
        <taxon>Basidiomycota</taxon>
        <taxon>Agaricomycotina</taxon>
        <taxon>Agaricomycetes</taxon>
        <taxon>Cantharellales</taxon>
        <taxon>Botryobasidiaceae</taxon>
        <taxon>Botryobasidium</taxon>
    </lineage>
</organism>
<evidence type="ECO:0000313" key="3">
    <source>
        <dbReference type="Proteomes" id="UP000027195"/>
    </source>
</evidence>
<dbReference type="Proteomes" id="UP000027195">
    <property type="component" value="Unassembled WGS sequence"/>
</dbReference>
<proteinExistence type="predicted"/>
<accession>A0A067M571</accession>
<keyword evidence="3" id="KW-1185">Reference proteome</keyword>
<feature type="transmembrane region" description="Helical" evidence="1">
    <location>
        <begin position="135"/>
        <end position="155"/>
    </location>
</feature>
<name>A0A067M571_BOTB1</name>
<dbReference type="HOGENOM" id="CLU_1151636_0_0_1"/>
<keyword evidence="1" id="KW-1133">Transmembrane helix</keyword>
<evidence type="ECO:0000256" key="1">
    <source>
        <dbReference type="SAM" id="Phobius"/>
    </source>
</evidence>
<gene>
    <name evidence="2" type="ORF">BOTBODRAFT_230858</name>
</gene>
<reference evidence="3" key="1">
    <citation type="journal article" date="2014" name="Proc. Natl. Acad. Sci. U.S.A.">
        <title>Extensive sampling of basidiomycete genomes demonstrates inadequacy of the white-rot/brown-rot paradigm for wood decay fungi.</title>
        <authorList>
            <person name="Riley R."/>
            <person name="Salamov A.A."/>
            <person name="Brown D.W."/>
            <person name="Nagy L.G."/>
            <person name="Floudas D."/>
            <person name="Held B.W."/>
            <person name="Levasseur A."/>
            <person name="Lombard V."/>
            <person name="Morin E."/>
            <person name="Otillar R."/>
            <person name="Lindquist E.A."/>
            <person name="Sun H."/>
            <person name="LaButti K.M."/>
            <person name="Schmutz J."/>
            <person name="Jabbour D."/>
            <person name="Luo H."/>
            <person name="Baker S.E."/>
            <person name="Pisabarro A.G."/>
            <person name="Walton J.D."/>
            <person name="Blanchette R.A."/>
            <person name="Henrissat B."/>
            <person name="Martin F."/>
            <person name="Cullen D."/>
            <person name="Hibbett D.S."/>
            <person name="Grigoriev I.V."/>
        </authorList>
    </citation>
    <scope>NUCLEOTIDE SEQUENCE [LARGE SCALE GENOMIC DNA]</scope>
    <source>
        <strain evidence="3">FD-172 SS1</strain>
    </source>
</reference>
<sequence length="241" mass="27024">MRMSTVDNTRRDLDRTLKYPIPPHHLSNSGKTGRTRLRYLPVSNRSERLLGSTSAILVSTPKWRALPGDEWATLARCSRATMDLAPACPVFRSPPYFCLVCSLCPCPLAFLYPNLTLSCQLPTPLSSWYTPFTNGFLVSLSLLSGHYALLGLVYVPQRKILSCAQYLTTIVSKASHPLQLDTPLQATEVYIYYLIEKCSDAMPKAKRVKAKVAPLLSRHGQVEQISWETKPNLQSLLRLTN</sequence>
<dbReference type="InParanoid" id="A0A067M571"/>
<protein>
    <submittedName>
        <fullName evidence="2">Uncharacterized protein</fullName>
    </submittedName>
</protein>
<dbReference type="AlphaFoldDB" id="A0A067M571"/>
<keyword evidence="1" id="KW-0472">Membrane</keyword>
<feature type="transmembrane region" description="Helical" evidence="1">
    <location>
        <begin position="96"/>
        <end position="115"/>
    </location>
</feature>
<keyword evidence="1" id="KW-0812">Transmembrane</keyword>